<organism evidence="3 4">
    <name type="scientific">Pyrocoelia pectoralis</name>
    <dbReference type="NCBI Taxonomy" id="417401"/>
    <lineage>
        <taxon>Eukaryota</taxon>
        <taxon>Metazoa</taxon>
        <taxon>Ecdysozoa</taxon>
        <taxon>Arthropoda</taxon>
        <taxon>Hexapoda</taxon>
        <taxon>Insecta</taxon>
        <taxon>Pterygota</taxon>
        <taxon>Neoptera</taxon>
        <taxon>Endopterygota</taxon>
        <taxon>Coleoptera</taxon>
        <taxon>Polyphaga</taxon>
        <taxon>Elateriformia</taxon>
        <taxon>Elateroidea</taxon>
        <taxon>Lampyridae</taxon>
        <taxon>Lampyrinae</taxon>
        <taxon>Pyrocoelia</taxon>
    </lineage>
</organism>
<keyword evidence="2" id="KW-0812">Transmembrane</keyword>
<keyword evidence="2" id="KW-1133">Transmembrane helix</keyword>
<evidence type="ECO:0000256" key="2">
    <source>
        <dbReference type="SAM" id="Phobius"/>
    </source>
</evidence>
<dbReference type="Proteomes" id="UP001329430">
    <property type="component" value="Chromosome 2"/>
</dbReference>
<dbReference type="EMBL" id="JAVRBK010000002">
    <property type="protein sequence ID" value="KAK5649023.1"/>
    <property type="molecule type" value="Genomic_DNA"/>
</dbReference>
<dbReference type="AlphaFoldDB" id="A0AAN7VRR8"/>
<feature type="transmembrane region" description="Helical" evidence="2">
    <location>
        <begin position="15"/>
        <end position="37"/>
    </location>
</feature>
<gene>
    <name evidence="3" type="ORF">RI129_003915</name>
</gene>
<evidence type="ECO:0000313" key="3">
    <source>
        <dbReference type="EMBL" id="KAK5649023.1"/>
    </source>
</evidence>
<dbReference type="InterPro" id="IPR008160">
    <property type="entry name" value="Collagen"/>
</dbReference>
<accession>A0AAN7VRR8</accession>
<reference evidence="3 4" key="1">
    <citation type="journal article" date="2024" name="Insects">
        <title>An Improved Chromosome-Level Genome Assembly of the Firefly Pyrocoelia pectoralis.</title>
        <authorList>
            <person name="Fu X."/>
            <person name="Meyer-Rochow V.B."/>
            <person name="Ballantyne L."/>
            <person name="Zhu X."/>
        </authorList>
    </citation>
    <scope>NUCLEOTIDE SEQUENCE [LARGE SCALE GENOMIC DNA]</scope>
    <source>
        <strain evidence="3">XCY_ONT2</strain>
    </source>
</reference>
<feature type="region of interest" description="Disordered" evidence="1">
    <location>
        <begin position="120"/>
        <end position="152"/>
    </location>
</feature>
<keyword evidence="2" id="KW-0472">Membrane</keyword>
<keyword evidence="4" id="KW-1185">Reference proteome</keyword>
<name>A0AAN7VRR8_9COLE</name>
<comment type="caution">
    <text evidence="3">The sequence shown here is derived from an EMBL/GenBank/DDBJ whole genome shotgun (WGS) entry which is preliminary data.</text>
</comment>
<dbReference type="Pfam" id="PF01391">
    <property type="entry name" value="Collagen"/>
    <property type="match status" value="1"/>
</dbReference>
<evidence type="ECO:0000256" key="1">
    <source>
        <dbReference type="SAM" id="MobiDB-lite"/>
    </source>
</evidence>
<proteinExistence type="predicted"/>
<evidence type="ECO:0000313" key="4">
    <source>
        <dbReference type="Proteomes" id="UP001329430"/>
    </source>
</evidence>
<sequence length="152" mass="16642">MLDVREEKPKTSSTVIKVVLLLGSLILIQVAVAMYSYNMLKTEIKIEINRQINLKHNAKDVKDIQMEKADAQRYYDTDILNRQKRGDDGDIVQICKTIEKNCPIIGMPGIPGIPGMPGMKGQKGESGMPGLPGMKGEPGFDGPIGLPGLNIH</sequence>
<protein>
    <submittedName>
        <fullName evidence="3">Uncharacterized protein</fullName>
    </submittedName>
</protein>